<keyword evidence="5" id="KW-0699">rRNA-binding</keyword>
<dbReference type="Gene3D" id="2.30.30.30">
    <property type="match status" value="1"/>
</dbReference>
<organism evidence="8 9">
    <name type="scientific">Helcococcus ovis</name>
    <dbReference type="NCBI Taxonomy" id="72026"/>
    <lineage>
        <taxon>Bacteria</taxon>
        <taxon>Bacillati</taxon>
        <taxon>Bacillota</taxon>
        <taxon>Tissierellia</taxon>
        <taxon>Tissierellales</taxon>
        <taxon>Peptoniphilaceae</taxon>
        <taxon>Helcococcus</taxon>
    </lineage>
</organism>
<comment type="caution">
    <text evidence="8">The sequence shown here is derived from an EMBL/GenBank/DDBJ whole genome shotgun (WGS) entry which is preliminary data.</text>
</comment>
<comment type="function">
    <text evidence="5">One of two assembly initiator proteins, it binds directly to the 5'-end of the 23S rRNA, where it nucleates assembly of the 50S subunit.</text>
</comment>
<evidence type="ECO:0000256" key="4">
    <source>
        <dbReference type="ARBA" id="ARBA00035206"/>
    </source>
</evidence>
<dbReference type="PANTHER" id="PTHR12903">
    <property type="entry name" value="MITOCHONDRIAL RIBOSOMAL PROTEIN L24"/>
    <property type="match status" value="1"/>
</dbReference>
<evidence type="ECO:0000256" key="6">
    <source>
        <dbReference type="RuleBase" id="RU003477"/>
    </source>
</evidence>
<evidence type="ECO:0000313" key="9">
    <source>
        <dbReference type="Proteomes" id="UP000297454"/>
    </source>
</evidence>
<dbReference type="InterPro" id="IPR041988">
    <property type="entry name" value="Ribosomal_uL24_KOW"/>
</dbReference>
<gene>
    <name evidence="5" type="primary">rplX</name>
    <name evidence="8" type="ORF">EQF91_01340</name>
</gene>
<evidence type="ECO:0000256" key="3">
    <source>
        <dbReference type="ARBA" id="ARBA00023274"/>
    </source>
</evidence>
<dbReference type="RefSeq" id="WP_134711532.1">
    <property type="nucleotide sequence ID" value="NZ_CP119081.1"/>
</dbReference>
<accession>A0A4R9C2M1</accession>
<dbReference type="SMART" id="SM00739">
    <property type="entry name" value="KOW"/>
    <property type="match status" value="1"/>
</dbReference>
<dbReference type="EMBL" id="SCFR01000003">
    <property type="protein sequence ID" value="TFF67296.1"/>
    <property type="molecule type" value="Genomic_DNA"/>
</dbReference>
<keyword evidence="3 5" id="KW-0687">Ribonucleoprotein</keyword>
<comment type="similarity">
    <text evidence="1 5 6">Belongs to the universal ribosomal protein uL24 family.</text>
</comment>
<evidence type="ECO:0000313" key="8">
    <source>
        <dbReference type="EMBL" id="TFF67296.1"/>
    </source>
</evidence>
<dbReference type="Pfam" id="PF00467">
    <property type="entry name" value="KOW"/>
    <property type="match status" value="1"/>
</dbReference>
<dbReference type="GO" id="GO:1990904">
    <property type="term" value="C:ribonucleoprotein complex"/>
    <property type="evidence" value="ECO:0007669"/>
    <property type="project" value="UniProtKB-KW"/>
</dbReference>
<dbReference type="SUPFAM" id="SSF50104">
    <property type="entry name" value="Translation proteins SH3-like domain"/>
    <property type="match status" value="1"/>
</dbReference>
<dbReference type="GO" id="GO:0006412">
    <property type="term" value="P:translation"/>
    <property type="evidence" value="ECO:0007669"/>
    <property type="project" value="UniProtKB-UniRule"/>
</dbReference>
<evidence type="ECO:0000256" key="2">
    <source>
        <dbReference type="ARBA" id="ARBA00022980"/>
    </source>
</evidence>
<dbReference type="GO" id="GO:0019843">
    <property type="term" value="F:rRNA binding"/>
    <property type="evidence" value="ECO:0007669"/>
    <property type="project" value="UniProtKB-UniRule"/>
</dbReference>
<dbReference type="PROSITE" id="PS01108">
    <property type="entry name" value="RIBOSOMAL_L24"/>
    <property type="match status" value="1"/>
</dbReference>
<reference evidence="8 9" key="1">
    <citation type="submission" date="2019-01" db="EMBL/GenBank/DDBJ databases">
        <title>Draft Genome Sequences of Helcococcus ovis Strains Isolated from the Uterus and Vagina of Dairy Cows with Metritis.</title>
        <authorList>
            <person name="Cunha F."/>
            <person name="Jeon S.J."/>
            <person name="Kutzer P."/>
            <person name="Galvao K.N."/>
        </authorList>
    </citation>
    <scope>NUCLEOTIDE SEQUENCE [LARGE SCALE GENOMIC DNA]</scope>
    <source>
        <strain evidence="8 9">KG-37</strain>
    </source>
</reference>
<dbReference type="Pfam" id="PF17136">
    <property type="entry name" value="ribosomal_L24"/>
    <property type="match status" value="1"/>
</dbReference>
<sequence>MHIKTGDKVQVIKGKDKGKVGKVLEALPKKNRVVVEGVNVQIKHKKPTQAGQQGGIIETEGAIHASNVLLFDEKLGRGVRTRTEIVDGKKVRVSTKSGNKLDK</sequence>
<dbReference type="GO" id="GO:0005840">
    <property type="term" value="C:ribosome"/>
    <property type="evidence" value="ECO:0007669"/>
    <property type="project" value="UniProtKB-KW"/>
</dbReference>
<protein>
    <recommendedName>
        <fullName evidence="4 5">Large ribosomal subunit protein uL24</fullName>
    </recommendedName>
</protein>
<dbReference type="InterPro" id="IPR014722">
    <property type="entry name" value="Rib_uL2_dom2"/>
</dbReference>
<dbReference type="NCBIfam" id="TIGR01079">
    <property type="entry name" value="rplX_bact"/>
    <property type="match status" value="1"/>
</dbReference>
<dbReference type="OrthoDB" id="9807419at2"/>
<name>A0A4R9C2M1_9FIRM</name>
<dbReference type="Proteomes" id="UP000297454">
    <property type="component" value="Unassembled WGS sequence"/>
</dbReference>
<dbReference type="InterPro" id="IPR057264">
    <property type="entry name" value="Ribosomal_uL24_C"/>
</dbReference>
<keyword evidence="9" id="KW-1185">Reference proteome</keyword>
<dbReference type="HAMAP" id="MF_01326_B">
    <property type="entry name" value="Ribosomal_uL24_B"/>
    <property type="match status" value="1"/>
</dbReference>
<keyword evidence="2 5" id="KW-0689">Ribosomal protein</keyword>
<dbReference type="InterPro" id="IPR008991">
    <property type="entry name" value="Translation_prot_SH3-like_sf"/>
</dbReference>
<feature type="domain" description="KOW" evidence="7">
    <location>
        <begin position="2"/>
        <end position="29"/>
    </location>
</feature>
<keyword evidence="5" id="KW-0694">RNA-binding</keyword>
<comment type="function">
    <text evidence="5">One of the proteins that surrounds the polypeptide exit tunnel on the outside of the subunit.</text>
</comment>
<proteinExistence type="inferred from homology"/>
<dbReference type="InterPro" id="IPR003256">
    <property type="entry name" value="Ribosomal_uL24"/>
</dbReference>
<dbReference type="GeneID" id="97031440"/>
<evidence type="ECO:0000256" key="1">
    <source>
        <dbReference type="ARBA" id="ARBA00010618"/>
    </source>
</evidence>
<evidence type="ECO:0000256" key="5">
    <source>
        <dbReference type="HAMAP-Rule" id="MF_01326"/>
    </source>
</evidence>
<dbReference type="AlphaFoldDB" id="A0A4R9C2M1"/>
<comment type="subunit">
    <text evidence="5">Part of the 50S ribosomal subunit.</text>
</comment>
<evidence type="ECO:0000259" key="7">
    <source>
        <dbReference type="SMART" id="SM00739"/>
    </source>
</evidence>
<dbReference type="GO" id="GO:0003735">
    <property type="term" value="F:structural constituent of ribosome"/>
    <property type="evidence" value="ECO:0007669"/>
    <property type="project" value="InterPro"/>
</dbReference>
<dbReference type="InterPro" id="IPR005825">
    <property type="entry name" value="Ribosomal_uL24_CS"/>
</dbReference>
<dbReference type="InterPro" id="IPR005824">
    <property type="entry name" value="KOW"/>
</dbReference>
<dbReference type="CDD" id="cd06089">
    <property type="entry name" value="KOW_RPL26"/>
    <property type="match status" value="1"/>
</dbReference>